<dbReference type="AlphaFoldDB" id="A0A4U8V095"/>
<evidence type="ECO:0000313" key="2">
    <source>
        <dbReference type="Proteomes" id="UP000298663"/>
    </source>
</evidence>
<accession>A0A4U8V095</accession>
<reference evidence="1 2" key="1">
    <citation type="journal article" date="2015" name="Genome Biol.">
        <title>Comparative genomics of Steinernema reveals deeply conserved gene regulatory networks.</title>
        <authorList>
            <person name="Dillman A.R."/>
            <person name="Macchietto M."/>
            <person name="Porter C.F."/>
            <person name="Rogers A."/>
            <person name="Williams B."/>
            <person name="Antoshechkin I."/>
            <person name="Lee M.M."/>
            <person name="Goodwin Z."/>
            <person name="Lu X."/>
            <person name="Lewis E.E."/>
            <person name="Goodrich-Blair H."/>
            <person name="Stock S.P."/>
            <person name="Adams B.J."/>
            <person name="Sternberg P.W."/>
            <person name="Mortazavi A."/>
        </authorList>
    </citation>
    <scope>NUCLEOTIDE SEQUENCE [LARGE SCALE GENOMIC DNA]</scope>
    <source>
        <strain evidence="1 2">ALL</strain>
    </source>
</reference>
<sequence>MFRERNARADKKRTALLMATSRPDVSINIPFPAGVSNPRCNFPTSYANRHSFHSPFREDFVCITLIVICLDVYLSRVLCFF</sequence>
<dbReference type="EMBL" id="AZBU02000001">
    <property type="protein sequence ID" value="TMS38659.1"/>
    <property type="molecule type" value="Genomic_DNA"/>
</dbReference>
<reference evidence="1 2" key="2">
    <citation type="journal article" date="2019" name="G3 (Bethesda)">
        <title>Hybrid Assembly of the Genome of the Entomopathogenic Nematode Steinernema carpocapsae Identifies the X-Chromosome.</title>
        <authorList>
            <person name="Serra L."/>
            <person name="Macchietto M."/>
            <person name="Macias-Munoz A."/>
            <person name="McGill C.J."/>
            <person name="Rodriguez I.M."/>
            <person name="Rodriguez B."/>
            <person name="Murad R."/>
            <person name="Mortazavi A."/>
        </authorList>
    </citation>
    <scope>NUCLEOTIDE SEQUENCE [LARGE SCALE GENOMIC DNA]</scope>
    <source>
        <strain evidence="1 2">ALL</strain>
    </source>
</reference>
<evidence type="ECO:0000313" key="1">
    <source>
        <dbReference type="EMBL" id="TMS38659.1"/>
    </source>
</evidence>
<name>A0A4U8V095_STECR</name>
<organism evidence="1 2">
    <name type="scientific">Steinernema carpocapsae</name>
    <name type="common">Entomopathogenic nematode</name>
    <dbReference type="NCBI Taxonomy" id="34508"/>
    <lineage>
        <taxon>Eukaryota</taxon>
        <taxon>Metazoa</taxon>
        <taxon>Ecdysozoa</taxon>
        <taxon>Nematoda</taxon>
        <taxon>Chromadorea</taxon>
        <taxon>Rhabditida</taxon>
        <taxon>Tylenchina</taxon>
        <taxon>Panagrolaimomorpha</taxon>
        <taxon>Strongyloidoidea</taxon>
        <taxon>Steinernematidae</taxon>
        <taxon>Steinernema</taxon>
    </lineage>
</organism>
<keyword evidence="2" id="KW-1185">Reference proteome</keyword>
<dbReference type="Proteomes" id="UP000298663">
    <property type="component" value="Chromosome X"/>
</dbReference>
<dbReference type="EMBL" id="CM016762">
    <property type="protein sequence ID" value="TMS38659.1"/>
    <property type="molecule type" value="Genomic_DNA"/>
</dbReference>
<proteinExistence type="predicted"/>
<gene>
    <name evidence="1" type="ORF">L596_005333</name>
</gene>
<comment type="caution">
    <text evidence="1">The sequence shown here is derived from an EMBL/GenBank/DDBJ whole genome shotgun (WGS) entry which is preliminary data.</text>
</comment>
<protein>
    <submittedName>
        <fullName evidence="1">Uncharacterized protein</fullName>
    </submittedName>
</protein>